<dbReference type="Gene3D" id="2.40.30.60">
    <property type="entry name" value="RimM"/>
    <property type="match status" value="1"/>
</dbReference>
<feature type="domain" description="Ribosome maturation factor RimM PRC barrel" evidence="7">
    <location>
        <begin position="101"/>
        <end position="166"/>
    </location>
</feature>
<dbReference type="SUPFAM" id="SSF50447">
    <property type="entry name" value="Translation proteins"/>
    <property type="match status" value="1"/>
</dbReference>
<dbReference type="NCBIfam" id="TIGR02273">
    <property type="entry name" value="16S_RimM"/>
    <property type="match status" value="1"/>
</dbReference>
<proteinExistence type="inferred from homology"/>
<evidence type="ECO:0000256" key="4">
    <source>
        <dbReference type="ARBA" id="ARBA00023186"/>
    </source>
</evidence>
<dbReference type="InterPro" id="IPR056792">
    <property type="entry name" value="PRC_RimM"/>
</dbReference>
<dbReference type="SUPFAM" id="SSF50346">
    <property type="entry name" value="PRC-barrel domain"/>
    <property type="match status" value="1"/>
</dbReference>
<feature type="domain" description="RimM N-terminal" evidence="6">
    <location>
        <begin position="8"/>
        <end position="87"/>
    </location>
</feature>
<organism evidence="8 9">
    <name type="scientific">Methylocapsa polymorpha</name>
    <dbReference type="NCBI Taxonomy" id="3080828"/>
    <lineage>
        <taxon>Bacteria</taxon>
        <taxon>Pseudomonadati</taxon>
        <taxon>Pseudomonadota</taxon>
        <taxon>Alphaproteobacteria</taxon>
        <taxon>Hyphomicrobiales</taxon>
        <taxon>Beijerinckiaceae</taxon>
        <taxon>Methylocapsa</taxon>
    </lineage>
</organism>
<dbReference type="RefSeq" id="WP_407340694.1">
    <property type="nucleotide sequence ID" value="NZ_CP136862.1"/>
</dbReference>
<dbReference type="Pfam" id="PF24986">
    <property type="entry name" value="PRC_RimM"/>
    <property type="match status" value="1"/>
</dbReference>
<keyword evidence="3 5" id="KW-0698">rRNA processing</keyword>
<keyword evidence="9" id="KW-1185">Reference proteome</keyword>
<gene>
    <name evidence="5 8" type="primary">rimM</name>
    <name evidence="8" type="ORF">RZS28_07455</name>
</gene>
<evidence type="ECO:0000313" key="8">
    <source>
        <dbReference type="EMBL" id="WOJ91106.1"/>
    </source>
</evidence>
<evidence type="ECO:0000256" key="2">
    <source>
        <dbReference type="ARBA" id="ARBA00022517"/>
    </source>
</evidence>
<evidence type="ECO:0000256" key="1">
    <source>
        <dbReference type="ARBA" id="ARBA00022490"/>
    </source>
</evidence>
<dbReference type="Pfam" id="PF01782">
    <property type="entry name" value="RimM"/>
    <property type="match status" value="1"/>
</dbReference>
<dbReference type="InterPro" id="IPR011033">
    <property type="entry name" value="PRC_barrel-like_sf"/>
</dbReference>
<comment type="subcellular location">
    <subcellularLocation>
        <location evidence="5">Cytoplasm</location>
    </subcellularLocation>
</comment>
<keyword evidence="4 5" id="KW-0143">Chaperone</keyword>
<dbReference type="Gene3D" id="2.30.30.240">
    <property type="entry name" value="PRC-barrel domain"/>
    <property type="match status" value="1"/>
</dbReference>
<comment type="function">
    <text evidence="5">An accessory protein needed during the final step in the assembly of 30S ribosomal subunit, possibly for assembly of the head region. Essential for efficient processing of 16S rRNA. May be needed both before and after RbfA during the maturation of 16S rRNA. It has affinity for free ribosomal 30S subunits but not for 70S ribosomes.</text>
</comment>
<dbReference type="PANTHER" id="PTHR33692">
    <property type="entry name" value="RIBOSOME MATURATION FACTOR RIMM"/>
    <property type="match status" value="1"/>
</dbReference>
<evidence type="ECO:0000259" key="7">
    <source>
        <dbReference type="Pfam" id="PF24986"/>
    </source>
</evidence>
<dbReference type="InterPro" id="IPR036976">
    <property type="entry name" value="RimM_N_sf"/>
</dbReference>
<dbReference type="EMBL" id="CP136862">
    <property type="protein sequence ID" value="WOJ91106.1"/>
    <property type="molecule type" value="Genomic_DNA"/>
</dbReference>
<dbReference type="PANTHER" id="PTHR33692:SF1">
    <property type="entry name" value="RIBOSOME MATURATION FACTOR RIMM"/>
    <property type="match status" value="1"/>
</dbReference>
<evidence type="ECO:0000256" key="5">
    <source>
        <dbReference type="HAMAP-Rule" id="MF_00014"/>
    </source>
</evidence>
<dbReference type="HAMAP" id="MF_00014">
    <property type="entry name" value="Ribosome_mat_RimM"/>
    <property type="match status" value="1"/>
</dbReference>
<comment type="similarity">
    <text evidence="5">Belongs to the RimM family.</text>
</comment>
<name>A0ABZ0HW21_9HYPH</name>
<dbReference type="InterPro" id="IPR002676">
    <property type="entry name" value="RimM_N"/>
</dbReference>
<dbReference type="InterPro" id="IPR009000">
    <property type="entry name" value="Transl_B-barrel_sf"/>
</dbReference>
<dbReference type="Proteomes" id="UP001626536">
    <property type="component" value="Chromosome"/>
</dbReference>
<evidence type="ECO:0000256" key="3">
    <source>
        <dbReference type="ARBA" id="ARBA00022552"/>
    </source>
</evidence>
<keyword evidence="1 5" id="KW-0963">Cytoplasm</keyword>
<accession>A0ABZ0HW21</accession>
<protein>
    <recommendedName>
        <fullName evidence="5">Ribosome maturation factor RimM</fullName>
    </recommendedName>
</protein>
<comment type="subunit">
    <text evidence="5">Binds ribosomal protein uS19.</text>
</comment>
<keyword evidence="2 5" id="KW-0690">Ribosome biogenesis</keyword>
<sequence length="178" mass="18937">MVKDRILVGCFGAPHGVKGEVRLKSFTNDPSAIAAYKPLLDASGARRFTIKALRHLKDDLFVARVAGVDDRNSAASLTNIELFVPRDMLPEAADEEFYLADLIGLTAMSEAGDAIGRVVNVLNFGGGDILEIAPVEGGETLLLPFTKDVVPQIDVAAGRITVALPIEIDGEAHNAVDK</sequence>
<reference evidence="8 9" key="1">
    <citation type="submission" date="2023-10" db="EMBL/GenBank/DDBJ databases">
        <title>Novel methanotroph of the genus Methylocapsa from a subarctic wetland.</title>
        <authorList>
            <person name="Belova S.E."/>
            <person name="Oshkin I.Y."/>
            <person name="Miroshnikov K."/>
            <person name="Dedysh S.N."/>
        </authorList>
    </citation>
    <scope>NUCLEOTIDE SEQUENCE [LARGE SCALE GENOMIC DNA]</scope>
    <source>
        <strain evidence="8 9">RX1</strain>
    </source>
</reference>
<evidence type="ECO:0000259" key="6">
    <source>
        <dbReference type="Pfam" id="PF01782"/>
    </source>
</evidence>
<evidence type="ECO:0000313" key="9">
    <source>
        <dbReference type="Proteomes" id="UP001626536"/>
    </source>
</evidence>
<comment type="domain">
    <text evidence="5">The PRC barrel domain binds ribosomal protein uS19.</text>
</comment>
<dbReference type="InterPro" id="IPR011961">
    <property type="entry name" value="RimM"/>
</dbReference>